<dbReference type="Gene3D" id="1.10.3680.10">
    <property type="entry name" value="TerB-like"/>
    <property type="match status" value="1"/>
</dbReference>
<sequence>MSISDLYSSGAQKDNLSHFANIVQLALADEKLTDSENGLLEKLSKTFEIGDDKYQEIVKDADKFAIRPPNSYDERIERLFKLTQMIFADDEVTGSEMIVLRRVAIGLGFPTANVETICDEAVHLVLNDEDLEEFTQAIKAVNKSK</sequence>
<accession>A0ABS0WVW3</accession>
<reference evidence="1 2" key="1">
    <citation type="submission" date="2020-12" db="EMBL/GenBank/DDBJ databases">
        <title>Aureibaculum luteum sp. nov. and Aureibaculum flavum sp. nov., novel members of the family Flavobacteriaceae isolated from Antarctic intertidal sediments.</title>
        <authorList>
            <person name="He X."/>
            <person name="Zhang X."/>
        </authorList>
    </citation>
    <scope>NUCLEOTIDE SEQUENCE [LARGE SCALE GENOMIC DNA]</scope>
    <source>
        <strain evidence="1 2">A20</strain>
    </source>
</reference>
<dbReference type="SUPFAM" id="SSF158682">
    <property type="entry name" value="TerB-like"/>
    <property type="match status" value="1"/>
</dbReference>
<keyword evidence="2" id="KW-1185">Reference proteome</keyword>
<dbReference type="RefSeq" id="WP_198842763.1">
    <property type="nucleotide sequence ID" value="NZ_JAEHFJ010000012.1"/>
</dbReference>
<dbReference type="InterPro" id="IPR029024">
    <property type="entry name" value="TerB-like"/>
</dbReference>
<protein>
    <submittedName>
        <fullName evidence="1">TerB family tellurite resistance protein</fullName>
    </submittedName>
</protein>
<evidence type="ECO:0000313" key="1">
    <source>
        <dbReference type="EMBL" id="MBJ2176134.1"/>
    </source>
</evidence>
<organism evidence="1 2">
    <name type="scientific">Aureibaculum flavum</name>
    <dbReference type="NCBI Taxonomy" id="2795986"/>
    <lineage>
        <taxon>Bacteria</taxon>
        <taxon>Pseudomonadati</taxon>
        <taxon>Bacteroidota</taxon>
        <taxon>Flavobacteriia</taxon>
        <taxon>Flavobacteriales</taxon>
        <taxon>Flavobacteriaceae</taxon>
        <taxon>Aureibaculum</taxon>
    </lineage>
</organism>
<proteinExistence type="predicted"/>
<gene>
    <name evidence="1" type="ORF">JBL43_17920</name>
</gene>
<name>A0ABS0WVW3_9FLAO</name>
<comment type="caution">
    <text evidence="1">The sequence shown here is derived from an EMBL/GenBank/DDBJ whole genome shotgun (WGS) entry which is preliminary data.</text>
</comment>
<dbReference type="EMBL" id="JAEHFJ010000012">
    <property type="protein sequence ID" value="MBJ2176134.1"/>
    <property type="molecule type" value="Genomic_DNA"/>
</dbReference>
<evidence type="ECO:0000313" key="2">
    <source>
        <dbReference type="Proteomes" id="UP000623301"/>
    </source>
</evidence>
<dbReference type="Proteomes" id="UP000623301">
    <property type="component" value="Unassembled WGS sequence"/>
</dbReference>